<proteinExistence type="predicted"/>
<dbReference type="RefSeq" id="WP_022089174.1">
    <property type="nucleotide sequence ID" value="NZ_JAODBU010000013.1"/>
</dbReference>
<gene>
    <name evidence="3" type="ORF">N5B56_12245</name>
</gene>
<keyword evidence="1" id="KW-1133">Transmembrane helix</keyword>
<dbReference type="InterPro" id="IPR031564">
    <property type="entry name" value="Flp1-like"/>
</dbReference>
<sequence length="63" mass="6861">MRGLIDKLKKNLVDFGQDESGMGVIEVILIILVLVGLALIFKKQIGDIADGIFTSIKTQVGKF</sequence>
<feature type="domain" description="Putative Flagellin Flp1-like" evidence="2">
    <location>
        <begin position="15"/>
        <end position="61"/>
    </location>
</feature>
<protein>
    <recommendedName>
        <fullName evidence="2">Putative Flagellin Flp1-like domain-containing protein</fullName>
    </recommendedName>
</protein>
<dbReference type="Pfam" id="PF16982">
    <property type="entry name" value="Flp1_like"/>
    <property type="match status" value="1"/>
</dbReference>
<evidence type="ECO:0000259" key="2">
    <source>
        <dbReference type="Pfam" id="PF16982"/>
    </source>
</evidence>
<dbReference type="EMBL" id="JAODBU010000013">
    <property type="protein sequence ID" value="MCT7399840.1"/>
    <property type="molecule type" value="Genomic_DNA"/>
</dbReference>
<organism evidence="3 4">
    <name type="scientific">Eubacterium album</name>
    <dbReference type="NCBI Taxonomy" id="2978477"/>
    <lineage>
        <taxon>Bacteria</taxon>
        <taxon>Bacillati</taxon>
        <taxon>Bacillota</taxon>
        <taxon>Clostridia</taxon>
        <taxon>Eubacteriales</taxon>
        <taxon>Eubacteriaceae</taxon>
        <taxon>Eubacterium</taxon>
    </lineage>
</organism>
<feature type="transmembrane region" description="Helical" evidence="1">
    <location>
        <begin position="20"/>
        <end position="41"/>
    </location>
</feature>
<evidence type="ECO:0000313" key="4">
    <source>
        <dbReference type="Proteomes" id="UP001431199"/>
    </source>
</evidence>
<comment type="caution">
    <text evidence="3">The sequence shown here is derived from an EMBL/GenBank/DDBJ whole genome shotgun (WGS) entry which is preliminary data.</text>
</comment>
<evidence type="ECO:0000256" key="1">
    <source>
        <dbReference type="SAM" id="Phobius"/>
    </source>
</evidence>
<keyword evidence="4" id="KW-1185">Reference proteome</keyword>
<keyword evidence="1" id="KW-0812">Transmembrane</keyword>
<keyword evidence="1" id="KW-0472">Membrane</keyword>
<evidence type="ECO:0000313" key="3">
    <source>
        <dbReference type="EMBL" id="MCT7399840.1"/>
    </source>
</evidence>
<accession>A0ABT2M2T8</accession>
<reference evidence="3" key="1">
    <citation type="submission" date="2022-09" db="EMBL/GenBank/DDBJ databases">
        <title>Eubacterium sp. LFL-14 isolated from human feces.</title>
        <authorList>
            <person name="Liu F."/>
        </authorList>
    </citation>
    <scope>NUCLEOTIDE SEQUENCE</scope>
    <source>
        <strain evidence="3">LFL-14</strain>
    </source>
</reference>
<dbReference type="Proteomes" id="UP001431199">
    <property type="component" value="Unassembled WGS sequence"/>
</dbReference>
<name>A0ABT2M2T8_9FIRM</name>